<evidence type="ECO:0000256" key="1">
    <source>
        <dbReference type="ARBA" id="ARBA00004141"/>
    </source>
</evidence>
<dbReference type="InterPro" id="IPR018649">
    <property type="entry name" value="SHOCT"/>
</dbReference>
<evidence type="ECO:0000313" key="7">
    <source>
        <dbReference type="EMBL" id="MPM48424.1"/>
    </source>
</evidence>
<keyword evidence="3 5" id="KW-1133">Transmembrane helix</keyword>
<comment type="caution">
    <text evidence="7">The sequence shown here is derived from an EMBL/GenBank/DDBJ whole genome shotgun (WGS) entry which is preliminary data.</text>
</comment>
<evidence type="ECO:0000256" key="4">
    <source>
        <dbReference type="ARBA" id="ARBA00023136"/>
    </source>
</evidence>
<keyword evidence="2 5" id="KW-0812">Transmembrane</keyword>
<feature type="transmembrane region" description="Helical" evidence="5">
    <location>
        <begin position="104"/>
        <end position="137"/>
    </location>
</feature>
<dbReference type="AlphaFoldDB" id="A0A645AFH0"/>
<reference evidence="7" key="1">
    <citation type="submission" date="2019-08" db="EMBL/GenBank/DDBJ databases">
        <authorList>
            <person name="Kucharzyk K."/>
            <person name="Murdoch R.W."/>
            <person name="Higgins S."/>
            <person name="Loffler F."/>
        </authorList>
    </citation>
    <scope>NUCLEOTIDE SEQUENCE</scope>
</reference>
<name>A0A645AFH0_9ZZZZ</name>
<evidence type="ECO:0000256" key="3">
    <source>
        <dbReference type="ARBA" id="ARBA00022989"/>
    </source>
</evidence>
<dbReference type="InterPro" id="IPR019109">
    <property type="entry name" value="MamF_MmsF"/>
</dbReference>
<dbReference type="Pfam" id="PF09685">
    <property type="entry name" value="MamF_MmsF"/>
    <property type="match status" value="1"/>
</dbReference>
<comment type="subcellular location">
    <subcellularLocation>
        <location evidence="1">Membrane</location>
        <topology evidence="1">Multi-pass membrane protein</topology>
    </subcellularLocation>
</comment>
<protein>
    <recommendedName>
        <fullName evidence="6">SHOCT domain-containing protein</fullName>
    </recommendedName>
</protein>
<feature type="domain" description="SHOCT" evidence="6">
    <location>
        <begin position="6"/>
        <end position="31"/>
    </location>
</feature>
<evidence type="ECO:0000256" key="2">
    <source>
        <dbReference type="ARBA" id="ARBA00022692"/>
    </source>
</evidence>
<evidence type="ECO:0000256" key="5">
    <source>
        <dbReference type="SAM" id="Phobius"/>
    </source>
</evidence>
<gene>
    <name evidence="7" type="ORF">SDC9_95149</name>
</gene>
<dbReference type="EMBL" id="VSSQ01012091">
    <property type="protein sequence ID" value="MPM48424.1"/>
    <property type="molecule type" value="Genomic_DNA"/>
</dbReference>
<sequence length="155" mass="17478">MKYEDLKILDQLREKGSITEEEYQREKAKILNETISSSTSSGSKPLFGLEENTYLMLMHVSQLLGLLIPLAGFVAPVLMWVINKDINANVDLHGKNILNFTISYLIYSAVLAITIIGIPLLVVLGIVYLVFVILAAVKANNGEYWRYPFIIQFLK</sequence>
<organism evidence="7">
    <name type="scientific">bioreactor metagenome</name>
    <dbReference type="NCBI Taxonomy" id="1076179"/>
    <lineage>
        <taxon>unclassified sequences</taxon>
        <taxon>metagenomes</taxon>
        <taxon>ecological metagenomes</taxon>
    </lineage>
</organism>
<dbReference type="Pfam" id="PF09851">
    <property type="entry name" value="SHOCT"/>
    <property type="match status" value="1"/>
</dbReference>
<proteinExistence type="predicted"/>
<feature type="transmembrane region" description="Helical" evidence="5">
    <location>
        <begin position="63"/>
        <end position="82"/>
    </location>
</feature>
<keyword evidence="4 5" id="KW-0472">Membrane</keyword>
<evidence type="ECO:0000259" key="6">
    <source>
        <dbReference type="Pfam" id="PF09851"/>
    </source>
</evidence>
<accession>A0A645AFH0</accession>